<dbReference type="PANTHER" id="PTHR48081:SF8">
    <property type="entry name" value="ALPHA_BETA HYDROLASE FOLD-3 DOMAIN-CONTAINING PROTEIN-RELATED"/>
    <property type="match status" value="1"/>
</dbReference>
<dbReference type="Gene3D" id="3.40.50.1820">
    <property type="entry name" value="alpha/beta hydrolase"/>
    <property type="match status" value="1"/>
</dbReference>
<dbReference type="PANTHER" id="PTHR48081">
    <property type="entry name" value="AB HYDROLASE SUPERFAMILY PROTEIN C4A8.06C"/>
    <property type="match status" value="1"/>
</dbReference>
<protein>
    <submittedName>
        <fullName evidence="3">Alpha/beta hydrolase</fullName>
    </submittedName>
</protein>
<evidence type="ECO:0000313" key="3">
    <source>
        <dbReference type="EMBL" id="NUW32899.1"/>
    </source>
</evidence>
<reference evidence="3 4" key="1">
    <citation type="submission" date="2020-06" db="EMBL/GenBank/DDBJ databases">
        <title>Nonomuraea sp. SMC257, a novel actinomycete isolated from soil.</title>
        <authorList>
            <person name="Chanama M."/>
        </authorList>
    </citation>
    <scope>NUCLEOTIDE SEQUENCE [LARGE SCALE GENOMIC DNA]</scope>
    <source>
        <strain evidence="3 4">SMC257</strain>
    </source>
</reference>
<proteinExistence type="predicted"/>
<dbReference type="GO" id="GO:0016787">
    <property type="term" value="F:hydrolase activity"/>
    <property type="evidence" value="ECO:0007669"/>
    <property type="project" value="UniProtKB-KW"/>
</dbReference>
<sequence>MSKVTDTERPPLGIRLMQAMGKEPDWLEMTAEELAALRETVNRKRASRLARVITGFPDRGATIRWQEVELPGRALKVRVYRPSPGGHGEGTGRSGLPLVLHVHGGGFVGTAAQSDWVNSHLAARLPAVVVSVEHRLLDHETPLSAAVDDGWDVLRHVVHHAARWGVDPARTAVFGESTGSLITALAAIRARESGPLLRAQVLANPAVDLTPTGFEHPSISRHADSPTLTMTQIRMFQRLAVPAGTDPRTLSPIQADDLSGLAPALVVVPTIDPVADHGRCYAERLRAAGTPARLVEYPGATHAFLSMPGVVPQAKAARAEITEFLRGALAG</sequence>
<dbReference type="InterPro" id="IPR029058">
    <property type="entry name" value="AB_hydrolase_fold"/>
</dbReference>
<evidence type="ECO:0000256" key="1">
    <source>
        <dbReference type="ARBA" id="ARBA00022801"/>
    </source>
</evidence>
<gene>
    <name evidence="3" type="ORF">HTZ77_15860</name>
</gene>
<keyword evidence="1 3" id="KW-0378">Hydrolase</keyword>
<dbReference type="SUPFAM" id="SSF53474">
    <property type="entry name" value="alpha/beta-Hydrolases"/>
    <property type="match status" value="1"/>
</dbReference>
<comment type="caution">
    <text evidence="3">The sequence shown here is derived from an EMBL/GenBank/DDBJ whole genome shotgun (WGS) entry which is preliminary data.</text>
</comment>
<evidence type="ECO:0000259" key="2">
    <source>
        <dbReference type="Pfam" id="PF07859"/>
    </source>
</evidence>
<feature type="domain" description="Alpha/beta hydrolase fold-3" evidence="2">
    <location>
        <begin position="99"/>
        <end position="305"/>
    </location>
</feature>
<dbReference type="AlphaFoldDB" id="A0A7Y6M452"/>
<dbReference type="EMBL" id="JABWGN010000006">
    <property type="protein sequence ID" value="NUW32899.1"/>
    <property type="molecule type" value="Genomic_DNA"/>
</dbReference>
<dbReference type="Pfam" id="PF07859">
    <property type="entry name" value="Abhydrolase_3"/>
    <property type="match status" value="1"/>
</dbReference>
<organism evidence="3 4">
    <name type="scientific">Nonomuraea montanisoli</name>
    <dbReference type="NCBI Taxonomy" id="2741721"/>
    <lineage>
        <taxon>Bacteria</taxon>
        <taxon>Bacillati</taxon>
        <taxon>Actinomycetota</taxon>
        <taxon>Actinomycetes</taxon>
        <taxon>Streptosporangiales</taxon>
        <taxon>Streptosporangiaceae</taxon>
        <taxon>Nonomuraea</taxon>
    </lineage>
</organism>
<dbReference type="RefSeq" id="WP_175590367.1">
    <property type="nucleotide sequence ID" value="NZ_JABWGN010000006.1"/>
</dbReference>
<dbReference type="InterPro" id="IPR050300">
    <property type="entry name" value="GDXG_lipolytic_enzyme"/>
</dbReference>
<dbReference type="Proteomes" id="UP000586042">
    <property type="component" value="Unassembled WGS sequence"/>
</dbReference>
<name>A0A7Y6M452_9ACTN</name>
<keyword evidence="4" id="KW-1185">Reference proteome</keyword>
<dbReference type="InterPro" id="IPR013094">
    <property type="entry name" value="AB_hydrolase_3"/>
</dbReference>
<accession>A0A7Y6M452</accession>
<evidence type="ECO:0000313" key="4">
    <source>
        <dbReference type="Proteomes" id="UP000586042"/>
    </source>
</evidence>